<keyword evidence="4" id="KW-1185">Reference proteome</keyword>
<proteinExistence type="predicted"/>
<dbReference type="EMBL" id="JACSQA010000001">
    <property type="protein sequence ID" value="MBD8025257.1"/>
    <property type="molecule type" value="Genomic_DNA"/>
</dbReference>
<reference evidence="3 4" key="1">
    <citation type="submission" date="2020-08" db="EMBL/GenBank/DDBJ databases">
        <title>A Genomic Blueprint of the Chicken Gut Microbiome.</title>
        <authorList>
            <person name="Gilroy R."/>
            <person name="Ravi A."/>
            <person name="Getino M."/>
            <person name="Pursley I."/>
            <person name="Horton D.L."/>
            <person name="Alikhan N.-F."/>
            <person name="Baker D."/>
            <person name="Gharbi K."/>
            <person name="Hall N."/>
            <person name="Watson M."/>
            <person name="Adriaenssens E.M."/>
            <person name="Foster-Nyarko E."/>
            <person name="Jarju S."/>
            <person name="Secka A."/>
            <person name="Antonio M."/>
            <person name="Oren A."/>
            <person name="Chaudhuri R."/>
            <person name="La Ragione R.M."/>
            <person name="Hildebrand F."/>
            <person name="Pallen M.J."/>
        </authorList>
    </citation>
    <scope>NUCLEOTIDE SEQUENCE [LARGE SCALE GENOMIC DNA]</scope>
    <source>
        <strain evidence="3 4">Re31</strain>
    </source>
</reference>
<gene>
    <name evidence="3" type="ORF">H9636_01175</name>
</gene>
<evidence type="ECO:0000313" key="3">
    <source>
        <dbReference type="EMBL" id="MBD8025257.1"/>
    </source>
</evidence>
<sequence>MTHDQWDDDKIENLLSNAPKIHDQRSKDEIFQRLKEDGLFDEEPLKKNRKRFNWVPVAISIAAVCLIAIILPSMMSQQTSQETSVMDRSDESKEATEKFVTESSSDQEMNILGSEGADLRTAVYPDQIEGNTIFKLGLASVAADSIPVTVLIPNERIQADFGDVQPTGVELYHKYAALFNEEAIGFENYHPYIGEISEQDNQVLHTLPNDQQYDLGTGSLTTYTASLIDTFGDRYDEVVQLDENGSPFIFSEVGEATPIQLNGESTQYNYFQYTQPDGQSYLVPNFRAYYTTVEEAILAMKENTNDIYQSVILPNVNYEVTVEKDVVTVTFKEQIDLMTLDQQQAMKMIEGILLTAASFNMGVQFKNVTPTEWQGFDFATTLPIPVGANEIPYSTVFQ</sequence>
<feature type="compositionally biased region" description="Basic and acidic residues" evidence="1">
    <location>
        <begin position="85"/>
        <end position="100"/>
    </location>
</feature>
<feature type="transmembrane region" description="Helical" evidence="2">
    <location>
        <begin position="54"/>
        <end position="75"/>
    </location>
</feature>
<dbReference type="RefSeq" id="WP_191705817.1">
    <property type="nucleotide sequence ID" value="NZ_JACSQA010000001.1"/>
</dbReference>
<keyword evidence="2" id="KW-0472">Membrane</keyword>
<dbReference type="Proteomes" id="UP000640930">
    <property type="component" value="Unassembled WGS sequence"/>
</dbReference>
<evidence type="ECO:0000256" key="2">
    <source>
        <dbReference type="SAM" id="Phobius"/>
    </source>
</evidence>
<keyword evidence="2" id="KW-0812">Transmembrane</keyword>
<evidence type="ECO:0008006" key="5">
    <source>
        <dbReference type="Google" id="ProtNLM"/>
    </source>
</evidence>
<evidence type="ECO:0000313" key="4">
    <source>
        <dbReference type="Proteomes" id="UP000640930"/>
    </source>
</evidence>
<organism evidence="3 4">
    <name type="scientific">Ureibacillus galli</name>
    <dbReference type="NCBI Taxonomy" id="2762222"/>
    <lineage>
        <taxon>Bacteria</taxon>
        <taxon>Bacillati</taxon>
        <taxon>Bacillota</taxon>
        <taxon>Bacilli</taxon>
        <taxon>Bacillales</taxon>
        <taxon>Caryophanaceae</taxon>
        <taxon>Ureibacillus</taxon>
    </lineage>
</organism>
<comment type="caution">
    <text evidence="3">The sequence shown here is derived from an EMBL/GenBank/DDBJ whole genome shotgun (WGS) entry which is preliminary data.</text>
</comment>
<protein>
    <recommendedName>
        <fullName evidence="5">GerMN domain-containing protein</fullName>
    </recommendedName>
</protein>
<evidence type="ECO:0000256" key="1">
    <source>
        <dbReference type="SAM" id="MobiDB-lite"/>
    </source>
</evidence>
<keyword evidence="2" id="KW-1133">Transmembrane helix</keyword>
<accession>A0ABR8X830</accession>
<feature type="region of interest" description="Disordered" evidence="1">
    <location>
        <begin position="81"/>
        <end position="106"/>
    </location>
</feature>
<name>A0ABR8X830_9BACL</name>